<keyword evidence="2" id="KW-1185">Reference proteome</keyword>
<dbReference type="InterPro" id="IPR036397">
    <property type="entry name" value="RNaseH_sf"/>
</dbReference>
<reference evidence="1" key="1">
    <citation type="submission" date="2020-08" db="EMBL/GenBank/DDBJ databases">
        <title>Multicomponent nature underlies the extraordinary mechanical properties of spider dragline silk.</title>
        <authorList>
            <person name="Kono N."/>
            <person name="Nakamura H."/>
            <person name="Mori M."/>
            <person name="Yoshida Y."/>
            <person name="Ohtoshi R."/>
            <person name="Malay A.D."/>
            <person name="Moran D.A.P."/>
            <person name="Tomita M."/>
            <person name="Numata K."/>
            <person name="Arakawa K."/>
        </authorList>
    </citation>
    <scope>NUCLEOTIDE SEQUENCE</scope>
</reference>
<protein>
    <recommendedName>
        <fullName evidence="3">Tc1-like transposase DDE domain-containing protein</fullName>
    </recommendedName>
</protein>
<evidence type="ECO:0000313" key="2">
    <source>
        <dbReference type="Proteomes" id="UP000887159"/>
    </source>
</evidence>
<evidence type="ECO:0000313" key="1">
    <source>
        <dbReference type="EMBL" id="GFY05895.1"/>
    </source>
</evidence>
<organism evidence="1 2">
    <name type="scientific">Trichonephila clavipes</name>
    <name type="common">Golden silk orbweaver</name>
    <name type="synonym">Nephila clavipes</name>
    <dbReference type="NCBI Taxonomy" id="2585209"/>
    <lineage>
        <taxon>Eukaryota</taxon>
        <taxon>Metazoa</taxon>
        <taxon>Ecdysozoa</taxon>
        <taxon>Arthropoda</taxon>
        <taxon>Chelicerata</taxon>
        <taxon>Arachnida</taxon>
        <taxon>Araneae</taxon>
        <taxon>Araneomorphae</taxon>
        <taxon>Entelegynae</taxon>
        <taxon>Araneoidea</taxon>
        <taxon>Nephilidae</taxon>
        <taxon>Trichonephila</taxon>
    </lineage>
</organism>
<gene>
    <name evidence="1" type="ORF">TNCV_4405601</name>
</gene>
<comment type="caution">
    <text evidence="1">The sequence shown here is derived from an EMBL/GenBank/DDBJ whole genome shotgun (WGS) entry which is preliminary data.</text>
</comment>
<proteinExistence type="predicted"/>
<dbReference type="GO" id="GO:0003676">
    <property type="term" value="F:nucleic acid binding"/>
    <property type="evidence" value="ECO:0007669"/>
    <property type="project" value="InterPro"/>
</dbReference>
<sequence length="76" mass="9126">MMKKKLWIYSFKITVQFIKPNWFDEHGIDAPYLTCPANSPNLNVIEKICDMLKSVKKRKYEHQQNLASLKYQFNMK</sequence>
<dbReference type="AlphaFoldDB" id="A0A8X6S754"/>
<dbReference type="EMBL" id="BMAU01021255">
    <property type="protein sequence ID" value="GFY05895.1"/>
    <property type="molecule type" value="Genomic_DNA"/>
</dbReference>
<evidence type="ECO:0008006" key="3">
    <source>
        <dbReference type="Google" id="ProtNLM"/>
    </source>
</evidence>
<dbReference type="Proteomes" id="UP000887159">
    <property type="component" value="Unassembled WGS sequence"/>
</dbReference>
<dbReference type="Gene3D" id="3.30.420.10">
    <property type="entry name" value="Ribonuclease H-like superfamily/Ribonuclease H"/>
    <property type="match status" value="1"/>
</dbReference>
<accession>A0A8X6S754</accession>
<name>A0A8X6S754_TRICX</name>